<keyword evidence="1 2" id="KW-0238">DNA-binding</keyword>
<protein>
    <submittedName>
        <fullName evidence="5">Helix-turn-helix transcriptional regulator</fullName>
    </submittedName>
</protein>
<evidence type="ECO:0000256" key="2">
    <source>
        <dbReference type="PROSITE-ProRule" id="PRU00335"/>
    </source>
</evidence>
<accession>A0ABX0ZEL0</accession>
<dbReference type="PROSITE" id="PS50977">
    <property type="entry name" value="HTH_TETR_2"/>
    <property type="match status" value="1"/>
</dbReference>
<evidence type="ECO:0000259" key="4">
    <source>
        <dbReference type="PROSITE" id="PS50977"/>
    </source>
</evidence>
<dbReference type="PANTHER" id="PTHR30055:SF235">
    <property type="entry name" value="TRANSCRIPTIONAL REGULATORY PROTEIN"/>
    <property type="match status" value="1"/>
</dbReference>
<keyword evidence="6" id="KW-1185">Reference proteome</keyword>
<comment type="caution">
    <text evidence="5">The sequence shown here is derived from an EMBL/GenBank/DDBJ whole genome shotgun (WGS) entry which is preliminary data.</text>
</comment>
<dbReference type="RefSeq" id="WP_168003964.1">
    <property type="nucleotide sequence ID" value="NZ_JAATEO010000048.1"/>
</dbReference>
<dbReference type="PRINTS" id="PR00455">
    <property type="entry name" value="HTHTETR"/>
</dbReference>
<dbReference type="Proteomes" id="UP000783871">
    <property type="component" value="Unassembled WGS sequence"/>
</dbReference>
<proteinExistence type="predicted"/>
<evidence type="ECO:0000313" key="5">
    <source>
        <dbReference type="EMBL" id="NJP35632.1"/>
    </source>
</evidence>
<feature type="DNA-binding region" description="H-T-H motif" evidence="2">
    <location>
        <begin position="117"/>
        <end position="136"/>
    </location>
</feature>
<dbReference type="EMBL" id="JAATEO010000048">
    <property type="protein sequence ID" value="NJP35632.1"/>
    <property type="molecule type" value="Genomic_DNA"/>
</dbReference>
<dbReference type="InterPro" id="IPR009057">
    <property type="entry name" value="Homeodomain-like_sf"/>
</dbReference>
<dbReference type="InterPro" id="IPR001647">
    <property type="entry name" value="HTH_TetR"/>
</dbReference>
<feature type="domain" description="HTH tetR-type" evidence="4">
    <location>
        <begin position="94"/>
        <end position="154"/>
    </location>
</feature>
<dbReference type="Pfam" id="PF00440">
    <property type="entry name" value="TetR_N"/>
    <property type="match status" value="1"/>
</dbReference>
<feature type="compositionally biased region" description="Basic and acidic residues" evidence="3">
    <location>
        <begin position="174"/>
        <end position="186"/>
    </location>
</feature>
<feature type="region of interest" description="Disordered" evidence="3">
    <location>
        <begin position="166"/>
        <end position="186"/>
    </location>
</feature>
<feature type="region of interest" description="Disordered" evidence="3">
    <location>
        <begin position="53"/>
        <end position="94"/>
    </location>
</feature>
<dbReference type="SUPFAM" id="SSF46689">
    <property type="entry name" value="Homeodomain-like"/>
    <property type="match status" value="1"/>
</dbReference>
<name>A0ABX0ZEL0_9ACTN</name>
<gene>
    <name evidence="5" type="ORF">HCJ94_27625</name>
</gene>
<evidence type="ECO:0000256" key="3">
    <source>
        <dbReference type="SAM" id="MobiDB-lite"/>
    </source>
</evidence>
<evidence type="ECO:0000256" key="1">
    <source>
        <dbReference type="ARBA" id="ARBA00023125"/>
    </source>
</evidence>
<reference evidence="5 6" key="1">
    <citation type="submission" date="2020-03" db="EMBL/GenBank/DDBJ databases">
        <title>WGS of actinomycetes isolated from Thailand.</title>
        <authorList>
            <person name="Thawai C."/>
        </authorList>
    </citation>
    <scope>NUCLEOTIDE SEQUENCE [LARGE SCALE GENOMIC DNA]</scope>
    <source>
        <strain evidence="5 6">HSS6-12</strain>
    </source>
</reference>
<organism evidence="5 6">
    <name type="scientific">Micromonospora thermarum</name>
    <dbReference type="NCBI Taxonomy" id="2720024"/>
    <lineage>
        <taxon>Bacteria</taxon>
        <taxon>Bacillati</taxon>
        <taxon>Actinomycetota</taxon>
        <taxon>Actinomycetes</taxon>
        <taxon>Micromonosporales</taxon>
        <taxon>Micromonosporaceae</taxon>
        <taxon>Micromonospora</taxon>
    </lineage>
</organism>
<dbReference type="Gene3D" id="1.10.357.10">
    <property type="entry name" value="Tetracycline Repressor, domain 2"/>
    <property type="match status" value="1"/>
</dbReference>
<feature type="compositionally biased region" description="Basic and acidic residues" evidence="3">
    <location>
        <begin position="53"/>
        <end position="62"/>
    </location>
</feature>
<sequence>MDSHERVSQALECFLVRGHASFSLLPVPSVGVGKVDLLVLPVIPCSPNAREHVTRAERRDPAKASFSLRTPERDRPCGSKESQLPRTGRRPGTAETRAAILAAARNAFAARGYDGVSIRQVASGAAVDPALVHHYFGSKVGLFRTALRTAVDPEGLLSDLFAGDVDTLGQRPHQPTDRRAAHEWRR</sequence>
<evidence type="ECO:0000313" key="6">
    <source>
        <dbReference type="Proteomes" id="UP000783871"/>
    </source>
</evidence>
<dbReference type="PANTHER" id="PTHR30055">
    <property type="entry name" value="HTH-TYPE TRANSCRIPTIONAL REGULATOR RUTR"/>
    <property type="match status" value="1"/>
</dbReference>
<dbReference type="InterPro" id="IPR050109">
    <property type="entry name" value="HTH-type_TetR-like_transc_reg"/>
</dbReference>